<dbReference type="AlphaFoldDB" id="A0A2S7U0J2"/>
<dbReference type="RefSeq" id="WP_105042409.1">
    <property type="nucleotide sequence ID" value="NZ_MQWA01000001.1"/>
</dbReference>
<protein>
    <submittedName>
        <fullName evidence="2">Uncharacterized protein</fullName>
    </submittedName>
</protein>
<organism evidence="2 3">
    <name type="scientific">Rubritalea profundi</name>
    <dbReference type="NCBI Taxonomy" id="1658618"/>
    <lineage>
        <taxon>Bacteria</taxon>
        <taxon>Pseudomonadati</taxon>
        <taxon>Verrucomicrobiota</taxon>
        <taxon>Verrucomicrobiia</taxon>
        <taxon>Verrucomicrobiales</taxon>
        <taxon>Rubritaleaceae</taxon>
        <taxon>Rubritalea</taxon>
    </lineage>
</organism>
<keyword evidence="3" id="KW-1185">Reference proteome</keyword>
<proteinExistence type="predicted"/>
<keyword evidence="1" id="KW-0175">Coiled coil</keyword>
<evidence type="ECO:0000256" key="1">
    <source>
        <dbReference type="SAM" id="Coils"/>
    </source>
</evidence>
<evidence type="ECO:0000313" key="2">
    <source>
        <dbReference type="EMBL" id="PQJ27914.1"/>
    </source>
</evidence>
<gene>
    <name evidence="2" type="ORF">BSZ32_04970</name>
</gene>
<comment type="caution">
    <text evidence="2">The sequence shown here is derived from an EMBL/GenBank/DDBJ whole genome shotgun (WGS) entry which is preliminary data.</text>
</comment>
<reference evidence="2 3" key="1">
    <citation type="submission" date="2016-12" db="EMBL/GenBank/DDBJ databases">
        <title>Study of bacterial adaptation to deep sea.</title>
        <authorList>
            <person name="Song J."/>
            <person name="Yoshizawa S."/>
            <person name="Kogure K."/>
        </authorList>
    </citation>
    <scope>NUCLEOTIDE SEQUENCE [LARGE SCALE GENOMIC DNA]</scope>
    <source>
        <strain evidence="2 3">SAORIC-165</strain>
    </source>
</reference>
<name>A0A2S7U0J2_9BACT</name>
<feature type="coiled-coil region" evidence="1">
    <location>
        <begin position="47"/>
        <end position="74"/>
    </location>
</feature>
<dbReference type="Proteomes" id="UP000239907">
    <property type="component" value="Unassembled WGS sequence"/>
</dbReference>
<accession>A0A2S7U0J2</accession>
<evidence type="ECO:0000313" key="3">
    <source>
        <dbReference type="Proteomes" id="UP000239907"/>
    </source>
</evidence>
<sequence length="97" mass="10697">MDKTNLNKKVTTITLSVAITLAAAIGSLHHDNRKFMQGGLHTVRAKISKLEAATMDYENDRKELRGDLVDLTKKVARQQGFIDGQTTSKPKSSLSKN</sequence>
<dbReference type="EMBL" id="MQWA01000001">
    <property type="protein sequence ID" value="PQJ27914.1"/>
    <property type="molecule type" value="Genomic_DNA"/>
</dbReference>